<evidence type="ECO:0000256" key="1">
    <source>
        <dbReference type="SAM" id="MobiDB-lite"/>
    </source>
</evidence>
<feature type="compositionally biased region" description="Basic and acidic residues" evidence="1">
    <location>
        <begin position="220"/>
        <end position="230"/>
    </location>
</feature>
<dbReference type="EMBL" id="JAJSOF020000019">
    <property type="protein sequence ID" value="KAJ4438209.1"/>
    <property type="molecule type" value="Genomic_DNA"/>
</dbReference>
<proteinExistence type="predicted"/>
<name>A0ABQ8SVH9_PERAM</name>
<keyword evidence="3" id="KW-1185">Reference proteome</keyword>
<feature type="region of interest" description="Disordered" evidence="1">
    <location>
        <begin position="200"/>
        <end position="248"/>
    </location>
</feature>
<accession>A0ABQ8SVH9</accession>
<evidence type="ECO:0000313" key="2">
    <source>
        <dbReference type="EMBL" id="KAJ4438209.1"/>
    </source>
</evidence>
<reference evidence="2 3" key="1">
    <citation type="journal article" date="2022" name="Allergy">
        <title>Genome assembly and annotation of Periplaneta americana reveal a comprehensive cockroach allergen profile.</title>
        <authorList>
            <person name="Wang L."/>
            <person name="Xiong Q."/>
            <person name="Saelim N."/>
            <person name="Wang L."/>
            <person name="Nong W."/>
            <person name="Wan A.T."/>
            <person name="Shi M."/>
            <person name="Liu X."/>
            <person name="Cao Q."/>
            <person name="Hui J.H.L."/>
            <person name="Sookrung N."/>
            <person name="Leung T.F."/>
            <person name="Tungtrongchitr A."/>
            <person name="Tsui S.K.W."/>
        </authorList>
    </citation>
    <scope>NUCLEOTIDE SEQUENCE [LARGE SCALE GENOMIC DNA]</scope>
    <source>
        <strain evidence="2">PWHHKU_190912</strain>
    </source>
</reference>
<comment type="caution">
    <text evidence="2">The sequence shown here is derived from an EMBL/GenBank/DDBJ whole genome shotgun (WGS) entry which is preliminary data.</text>
</comment>
<organism evidence="2 3">
    <name type="scientific">Periplaneta americana</name>
    <name type="common">American cockroach</name>
    <name type="synonym">Blatta americana</name>
    <dbReference type="NCBI Taxonomy" id="6978"/>
    <lineage>
        <taxon>Eukaryota</taxon>
        <taxon>Metazoa</taxon>
        <taxon>Ecdysozoa</taxon>
        <taxon>Arthropoda</taxon>
        <taxon>Hexapoda</taxon>
        <taxon>Insecta</taxon>
        <taxon>Pterygota</taxon>
        <taxon>Neoptera</taxon>
        <taxon>Polyneoptera</taxon>
        <taxon>Dictyoptera</taxon>
        <taxon>Blattodea</taxon>
        <taxon>Blattoidea</taxon>
        <taxon>Blattidae</taxon>
        <taxon>Blattinae</taxon>
        <taxon>Periplaneta</taxon>
    </lineage>
</organism>
<sequence length="299" mass="34016">MKRRQHALSTSSSENLPRRQVFLAMWSRNFGFWTDTQIDVHIMVYYYECIYQTRALVQSMTFVSQKKSILSRLRTSHNLRDIAQDQFRSPTVGLPTGKMSKPYITVTGMTKELRKNLTQATHPKRGIEPLSSGANTLPRDDSVKNYVVSVKCVVSVKKYVVSVKCAVRCKEAGTAEFVKSEPAMDYEEEQEHVQRLINEVFSEKQPEERTGGDSSDNEEDHVSENEHDTSTEISADSSESDDETSDIDCNVIFGKDKTTEWKDTPRQPRNVRTRAANIVTHLPRVKGRAKSVDTPSDIF</sequence>
<protein>
    <submittedName>
        <fullName evidence="2">Uncharacterized protein</fullName>
    </submittedName>
</protein>
<dbReference type="Proteomes" id="UP001148838">
    <property type="component" value="Unassembled WGS sequence"/>
</dbReference>
<gene>
    <name evidence="2" type="ORF">ANN_14148</name>
</gene>
<evidence type="ECO:0000313" key="3">
    <source>
        <dbReference type="Proteomes" id="UP001148838"/>
    </source>
</evidence>
<feature type="compositionally biased region" description="Basic and acidic residues" evidence="1">
    <location>
        <begin position="201"/>
        <end position="211"/>
    </location>
</feature>